<name>A0A161ZIX8_DAUCS</name>
<protein>
    <recommendedName>
        <fullName evidence="2">DUF3741 domain-containing protein</fullName>
    </recommendedName>
</protein>
<dbReference type="KEGG" id="dcr:108194074"/>
<dbReference type="Gramene" id="KZM86882">
    <property type="protein sequence ID" value="KZM86882"/>
    <property type="gene ID" value="DCAR_024016"/>
</dbReference>
<evidence type="ECO:0000259" key="2">
    <source>
        <dbReference type="Pfam" id="PF14383"/>
    </source>
</evidence>
<sequence>MTRDSEDTASNKSCFSGILRRILCTGSLPTHPSDSDIVPGSDDLILEKKNIQVKGQGTPGVVARLMGLESLPDIKWVPKDAVNLRSRSVRSADYFPQFHHLSEESQHRRVKTSVSFREIPTFLHQQNEDLFVVCFDKRDGNNASEDIKNLKSGSRSARGNMKERVAVKKKEKQQIKKRNVEPKKSYVKGSHVLPYYTKSNEVYIRSSPRIQKKRRTKAPNSYCEEQVSSGIKHARMRENRRTSSHARIGSSSSTGSCSESTTTTSEDSRKAGQNFFKQSKAAVTIGNQITESEGLVKSKVMNFYIKNLAEVCRLNEEDAESCHDWKWMKPESLKFDDSGDICLEFEQCILDTLLQQLVDELC</sequence>
<evidence type="ECO:0000256" key="1">
    <source>
        <dbReference type="SAM" id="MobiDB-lite"/>
    </source>
</evidence>
<dbReference type="OrthoDB" id="1670627at2759"/>
<proteinExistence type="predicted"/>
<gene>
    <name evidence="3" type="ORF">DCAR_024016</name>
    <name evidence="4" type="ORF">DCAR_0727534</name>
</gene>
<feature type="compositionally biased region" description="Low complexity" evidence="1">
    <location>
        <begin position="245"/>
        <end position="265"/>
    </location>
</feature>
<evidence type="ECO:0000313" key="3">
    <source>
        <dbReference type="EMBL" id="KZM86882.1"/>
    </source>
</evidence>
<dbReference type="AlphaFoldDB" id="A0A161ZIX8"/>
<keyword evidence="5" id="KW-1185">Reference proteome</keyword>
<reference evidence="4" key="2">
    <citation type="submission" date="2022-03" db="EMBL/GenBank/DDBJ databases">
        <title>Draft title - Genomic analysis of global carrot germplasm unveils the trajectory of domestication and the origin of high carotenoid orange carrot.</title>
        <authorList>
            <person name="Iorizzo M."/>
            <person name="Ellison S."/>
            <person name="Senalik D."/>
            <person name="Macko-Podgorni A."/>
            <person name="Grzebelus D."/>
            <person name="Bostan H."/>
            <person name="Rolling W."/>
            <person name="Curaba J."/>
            <person name="Simon P."/>
        </authorList>
    </citation>
    <scope>NUCLEOTIDE SEQUENCE</scope>
    <source>
        <tissue evidence="4">Leaf</tissue>
    </source>
</reference>
<dbReference type="Pfam" id="PF14383">
    <property type="entry name" value="VARLMGL"/>
    <property type="match status" value="1"/>
</dbReference>
<organism evidence="3">
    <name type="scientific">Daucus carota subsp. sativus</name>
    <name type="common">Carrot</name>
    <dbReference type="NCBI Taxonomy" id="79200"/>
    <lineage>
        <taxon>Eukaryota</taxon>
        <taxon>Viridiplantae</taxon>
        <taxon>Streptophyta</taxon>
        <taxon>Embryophyta</taxon>
        <taxon>Tracheophyta</taxon>
        <taxon>Spermatophyta</taxon>
        <taxon>Magnoliopsida</taxon>
        <taxon>eudicotyledons</taxon>
        <taxon>Gunneridae</taxon>
        <taxon>Pentapetalae</taxon>
        <taxon>asterids</taxon>
        <taxon>campanulids</taxon>
        <taxon>Apiales</taxon>
        <taxon>Apiaceae</taxon>
        <taxon>Apioideae</taxon>
        <taxon>Scandiceae</taxon>
        <taxon>Daucinae</taxon>
        <taxon>Daucus</taxon>
        <taxon>Daucus sect. Daucus</taxon>
    </lineage>
</organism>
<evidence type="ECO:0000313" key="4">
    <source>
        <dbReference type="EMBL" id="WOH08097.1"/>
    </source>
</evidence>
<dbReference type="EMBL" id="CP093349">
    <property type="protein sequence ID" value="WOH08097.1"/>
    <property type="molecule type" value="Genomic_DNA"/>
</dbReference>
<dbReference type="PANTHER" id="PTHR35499">
    <property type="entry name" value="OS05G0128300 PROTEIN"/>
    <property type="match status" value="1"/>
</dbReference>
<dbReference type="EMBL" id="LNRQ01000007">
    <property type="protein sequence ID" value="KZM86882.1"/>
    <property type="molecule type" value="Genomic_DNA"/>
</dbReference>
<reference evidence="3" key="1">
    <citation type="journal article" date="2016" name="Nat. Genet.">
        <title>A high-quality carrot genome assembly provides new insights into carotenoid accumulation and asterid genome evolution.</title>
        <authorList>
            <person name="Iorizzo M."/>
            <person name="Ellison S."/>
            <person name="Senalik D."/>
            <person name="Zeng P."/>
            <person name="Satapoomin P."/>
            <person name="Huang J."/>
            <person name="Bowman M."/>
            <person name="Iovene M."/>
            <person name="Sanseverino W."/>
            <person name="Cavagnaro P."/>
            <person name="Yildiz M."/>
            <person name="Macko-Podgorni A."/>
            <person name="Moranska E."/>
            <person name="Grzebelus E."/>
            <person name="Grzebelus D."/>
            <person name="Ashrafi H."/>
            <person name="Zheng Z."/>
            <person name="Cheng S."/>
            <person name="Spooner D."/>
            <person name="Van Deynze A."/>
            <person name="Simon P."/>
        </authorList>
    </citation>
    <scope>NUCLEOTIDE SEQUENCE [LARGE SCALE GENOMIC DNA]</scope>
    <source>
        <tissue evidence="3">Leaf</tissue>
    </source>
</reference>
<dbReference type="InterPro" id="IPR032795">
    <property type="entry name" value="DUF3741-assoc"/>
</dbReference>
<accession>A0A161ZIX8</accession>
<dbReference type="Proteomes" id="UP000077755">
    <property type="component" value="Chromosome 7"/>
</dbReference>
<dbReference type="OMA" id="DICLEFE"/>
<evidence type="ECO:0000313" key="5">
    <source>
        <dbReference type="Proteomes" id="UP000077755"/>
    </source>
</evidence>
<feature type="domain" description="DUF3741" evidence="2">
    <location>
        <begin position="52"/>
        <end position="73"/>
    </location>
</feature>
<dbReference type="PANTHER" id="PTHR35499:SF4">
    <property type="entry name" value="ALC-INTERACTING PROTEIN 1"/>
    <property type="match status" value="1"/>
</dbReference>
<feature type="region of interest" description="Disordered" evidence="1">
    <location>
        <begin position="206"/>
        <end position="271"/>
    </location>
</feature>